<proteinExistence type="predicted"/>
<dbReference type="AlphaFoldDB" id="A0AAV4TK36"/>
<gene>
    <name evidence="1" type="ORF">CEXT_755701</name>
</gene>
<evidence type="ECO:0000313" key="1">
    <source>
        <dbReference type="EMBL" id="GIY45155.1"/>
    </source>
</evidence>
<dbReference type="EMBL" id="BPLR01011242">
    <property type="protein sequence ID" value="GIY45155.1"/>
    <property type="molecule type" value="Genomic_DNA"/>
</dbReference>
<comment type="caution">
    <text evidence="1">The sequence shown here is derived from an EMBL/GenBank/DDBJ whole genome shotgun (WGS) entry which is preliminary data.</text>
</comment>
<organism evidence="1 2">
    <name type="scientific">Caerostris extrusa</name>
    <name type="common">Bark spider</name>
    <name type="synonym">Caerostris bankana</name>
    <dbReference type="NCBI Taxonomy" id="172846"/>
    <lineage>
        <taxon>Eukaryota</taxon>
        <taxon>Metazoa</taxon>
        <taxon>Ecdysozoa</taxon>
        <taxon>Arthropoda</taxon>
        <taxon>Chelicerata</taxon>
        <taxon>Arachnida</taxon>
        <taxon>Araneae</taxon>
        <taxon>Araneomorphae</taxon>
        <taxon>Entelegynae</taxon>
        <taxon>Araneoidea</taxon>
        <taxon>Araneidae</taxon>
        <taxon>Caerostris</taxon>
    </lineage>
</organism>
<keyword evidence="2" id="KW-1185">Reference proteome</keyword>
<protein>
    <submittedName>
        <fullName evidence="1">Uncharacterized protein</fullName>
    </submittedName>
</protein>
<reference evidence="1 2" key="1">
    <citation type="submission" date="2021-06" db="EMBL/GenBank/DDBJ databases">
        <title>Caerostris extrusa draft genome.</title>
        <authorList>
            <person name="Kono N."/>
            <person name="Arakawa K."/>
        </authorList>
    </citation>
    <scope>NUCLEOTIDE SEQUENCE [LARGE SCALE GENOMIC DNA]</scope>
</reference>
<sequence length="82" mass="9609">MREELFVLYDFGEFDVVWMLQKWDGSDRQSCIVRSDVSATPFRHIDDNFSLRESTPEELAVVLLNIEPDAFRMLSVRARVGR</sequence>
<dbReference type="Proteomes" id="UP001054945">
    <property type="component" value="Unassembled WGS sequence"/>
</dbReference>
<evidence type="ECO:0000313" key="2">
    <source>
        <dbReference type="Proteomes" id="UP001054945"/>
    </source>
</evidence>
<name>A0AAV4TK36_CAEEX</name>
<accession>A0AAV4TK36</accession>